<dbReference type="GO" id="GO:0005524">
    <property type="term" value="F:ATP binding"/>
    <property type="evidence" value="ECO:0007669"/>
    <property type="project" value="UniProtKB-UniRule"/>
</dbReference>
<dbReference type="NCBIfam" id="TIGR00041">
    <property type="entry name" value="DTMP_kinase"/>
    <property type="match status" value="1"/>
</dbReference>
<comment type="function">
    <text evidence="8">Phosphorylation of dTMP to form dTDP in both de novo and salvage pathways of dTTP synthesis.</text>
</comment>
<dbReference type="AlphaFoldDB" id="A1ZN65"/>
<evidence type="ECO:0000256" key="4">
    <source>
        <dbReference type="ARBA" id="ARBA00022741"/>
    </source>
</evidence>
<dbReference type="PANTHER" id="PTHR10344">
    <property type="entry name" value="THYMIDYLATE KINASE"/>
    <property type="match status" value="1"/>
</dbReference>
<evidence type="ECO:0000313" key="11">
    <source>
        <dbReference type="Proteomes" id="UP000004095"/>
    </source>
</evidence>
<dbReference type="Pfam" id="PF02223">
    <property type="entry name" value="Thymidylate_kin"/>
    <property type="match status" value="1"/>
</dbReference>
<dbReference type="PANTHER" id="PTHR10344:SF4">
    <property type="entry name" value="UMP-CMP KINASE 2, MITOCHONDRIAL"/>
    <property type="match status" value="1"/>
</dbReference>
<comment type="similarity">
    <text evidence="1 8">Belongs to the thymidylate kinase family.</text>
</comment>
<keyword evidence="6 8" id="KW-0067">ATP-binding</keyword>
<protein>
    <recommendedName>
        <fullName evidence="8">Thymidylate kinase</fullName>
        <ecNumber evidence="8">2.7.4.9</ecNumber>
    </recommendedName>
    <alternativeName>
        <fullName evidence="8">dTMP kinase</fullName>
    </alternativeName>
</protein>
<dbReference type="EMBL" id="AAWS01000017">
    <property type="protein sequence ID" value="EAY28246.1"/>
    <property type="molecule type" value="Genomic_DNA"/>
</dbReference>
<evidence type="ECO:0000259" key="9">
    <source>
        <dbReference type="Pfam" id="PF02223"/>
    </source>
</evidence>
<dbReference type="GO" id="GO:0004798">
    <property type="term" value="F:dTMP kinase activity"/>
    <property type="evidence" value="ECO:0007669"/>
    <property type="project" value="UniProtKB-UniRule"/>
</dbReference>
<keyword evidence="5 8" id="KW-0418">Kinase</keyword>
<dbReference type="GO" id="GO:0006233">
    <property type="term" value="P:dTDP biosynthetic process"/>
    <property type="evidence" value="ECO:0007669"/>
    <property type="project" value="InterPro"/>
</dbReference>
<dbReference type="InterPro" id="IPR027417">
    <property type="entry name" value="P-loop_NTPase"/>
</dbReference>
<keyword evidence="11" id="KW-1185">Reference proteome</keyword>
<accession>A1ZN65</accession>
<dbReference type="Gene3D" id="3.40.50.300">
    <property type="entry name" value="P-loop containing nucleotide triphosphate hydrolases"/>
    <property type="match status" value="1"/>
</dbReference>
<evidence type="ECO:0000256" key="5">
    <source>
        <dbReference type="ARBA" id="ARBA00022777"/>
    </source>
</evidence>
<keyword evidence="4 8" id="KW-0547">Nucleotide-binding</keyword>
<keyword evidence="2 8" id="KW-0808">Transferase</keyword>
<dbReference type="InterPro" id="IPR039430">
    <property type="entry name" value="Thymidylate_kin-like_dom"/>
</dbReference>
<dbReference type="GO" id="GO:0005737">
    <property type="term" value="C:cytoplasm"/>
    <property type="evidence" value="ECO:0007669"/>
    <property type="project" value="TreeGrafter"/>
</dbReference>
<dbReference type="EC" id="2.7.4.9" evidence="8"/>
<proteinExistence type="inferred from homology"/>
<evidence type="ECO:0000256" key="3">
    <source>
        <dbReference type="ARBA" id="ARBA00022727"/>
    </source>
</evidence>
<dbReference type="GO" id="GO:0006227">
    <property type="term" value="P:dUDP biosynthetic process"/>
    <property type="evidence" value="ECO:0007669"/>
    <property type="project" value="TreeGrafter"/>
</dbReference>
<evidence type="ECO:0000256" key="2">
    <source>
        <dbReference type="ARBA" id="ARBA00022679"/>
    </source>
</evidence>
<evidence type="ECO:0000256" key="7">
    <source>
        <dbReference type="ARBA" id="ARBA00048743"/>
    </source>
</evidence>
<dbReference type="CDD" id="cd01672">
    <property type="entry name" value="TMPK"/>
    <property type="match status" value="1"/>
</dbReference>
<gene>
    <name evidence="8" type="primary">tmk</name>
    <name evidence="10" type="ORF">M23134_03507</name>
</gene>
<dbReference type="RefSeq" id="WP_002698447.1">
    <property type="nucleotide sequence ID" value="NZ_AAWS01000017.1"/>
</dbReference>
<dbReference type="HAMAP" id="MF_00165">
    <property type="entry name" value="Thymidylate_kinase"/>
    <property type="match status" value="1"/>
</dbReference>
<name>A1ZN65_MICM2</name>
<evidence type="ECO:0000256" key="1">
    <source>
        <dbReference type="ARBA" id="ARBA00009776"/>
    </source>
</evidence>
<dbReference type="InterPro" id="IPR018094">
    <property type="entry name" value="Thymidylate_kinase"/>
</dbReference>
<feature type="binding site" evidence="8">
    <location>
        <begin position="12"/>
        <end position="19"/>
    </location>
    <ligand>
        <name>ATP</name>
        <dbReference type="ChEBI" id="CHEBI:30616"/>
    </ligand>
</feature>
<dbReference type="eggNOG" id="COG0125">
    <property type="taxonomic scope" value="Bacteria"/>
</dbReference>
<feature type="domain" description="Thymidylate kinase-like" evidence="9">
    <location>
        <begin position="10"/>
        <end position="209"/>
    </location>
</feature>
<dbReference type="OrthoDB" id="9774907at2"/>
<comment type="catalytic activity">
    <reaction evidence="7 8">
        <text>dTMP + ATP = dTDP + ADP</text>
        <dbReference type="Rhea" id="RHEA:13517"/>
        <dbReference type="ChEBI" id="CHEBI:30616"/>
        <dbReference type="ChEBI" id="CHEBI:58369"/>
        <dbReference type="ChEBI" id="CHEBI:63528"/>
        <dbReference type="ChEBI" id="CHEBI:456216"/>
        <dbReference type="EC" id="2.7.4.9"/>
    </reaction>
</comment>
<evidence type="ECO:0000256" key="8">
    <source>
        <dbReference type="HAMAP-Rule" id="MF_00165"/>
    </source>
</evidence>
<sequence length="232" mass="26554">MTKPNKFIVIEGLDGSGKSTQLKLITAHLQNAGIKYQHIHFPVMGEGYYGQLTAEFLRGDLGALDQVHPKIAALIFAGNRVEHLEQINQWLADGYVVIADRYVNSNIAFQCAKFDNQTEKDTLKKWILEFEYEFNLLPRPASSLFLDVPFASIKKSLTNQREGDDRAYLQGKSDIHEDSLDLQEKVRQEYLQMVKEQPDFHLIKCSDEKGNYLPPEQIHAEIKARFDQLNEG</sequence>
<organism evidence="10 11">
    <name type="scientific">Microscilla marina ATCC 23134</name>
    <dbReference type="NCBI Taxonomy" id="313606"/>
    <lineage>
        <taxon>Bacteria</taxon>
        <taxon>Pseudomonadati</taxon>
        <taxon>Bacteroidota</taxon>
        <taxon>Cytophagia</taxon>
        <taxon>Cytophagales</taxon>
        <taxon>Microscillaceae</taxon>
        <taxon>Microscilla</taxon>
    </lineage>
</organism>
<dbReference type="GO" id="GO:0006235">
    <property type="term" value="P:dTTP biosynthetic process"/>
    <property type="evidence" value="ECO:0007669"/>
    <property type="project" value="UniProtKB-UniRule"/>
</dbReference>
<dbReference type="Proteomes" id="UP000004095">
    <property type="component" value="Unassembled WGS sequence"/>
</dbReference>
<comment type="caution">
    <text evidence="10">The sequence shown here is derived from an EMBL/GenBank/DDBJ whole genome shotgun (WGS) entry which is preliminary data.</text>
</comment>
<reference evidence="10 11" key="1">
    <citation type="submission" date="2007-01" db="EMBL/GenBank/DDBJ databases">
        <authorList>
            <person name="Haygood M."/>
            <person name="Podell S."/>
            <person name="Anderson C."/>
            <person name="Hopkinson B."/>
            <person name="Roe K."/>
            <person name="Barbeau K."/>
            <person name="Gaasterland T."/>
            <person name="Ferriera S."/>
            <person name="Johnson J."/>
            <person name="Kravitz S."/>
            <person name="Beeson K."/>
            <person name="Sutton G."/>
            <person name="Rogers Y.-H."/>
            <person name="Friedman R."/>
            <person name="Frazier M."/>
            <person name="Venter J.C."/>
        </authorList>
    </citation>
    <scope>NUCLEOTIDE SEQUENCE [LARGE SCALE GENOMIC DNA]</scope>
    <source>
        <strain evidence="10 11">ATCC 23134</strain>
    </source>
</reference>
<evidence type="ECO:0000313" key="10">
    <source>
        <dbReference type="EMBL" id="EAY28246.1"/>
    </source>
</evidence>
<evidence type="ECO:0000256" key="6">
    <source>
        <dbReference type="ARBA" id="ARBA00022840"/>
    </source>
</evidence>
<keyword evidence="3 8" id="KW-0545">Nucleotide biosynthesis</keyword>
<dbReference type="SUPFAM" id="SSF52540">
    <property type="entry name" value="P-loop containing nucleoside triphosphate hydrolases"/>
    <property type="match status" value="1"/>
</dbReference>